<proteinExistence type="predicted"/>
<dbReference type="RefSeq" id="WP_042683444.1">
    <property type="nucleotide sequence ID" value="NZ_CABKTM010000075.1"/>
</dbReference>
<gene>
    <name evidence="8" type="ORF">NSA23_09835</name>
</gene>
<comment type="caution">
    <text evidence="8">The sequence shown here is derived from an EMBL/GenBank/DDBJ whole genome shotgun (WGS) entry which is preliminary data.</text>
</comment>
<dbReference type="CDD" id="cd00215">
    <property type="entry name" value="PTS_IIA_lac"/>
    <property type="match status" value="1"/>
</dbReference>
<dbReference type="PROSITE" id="PS51095">
    <property type="entry name" value="PTS_EIIA_TYPE_3"/>
    <property type="match status" value="1"/>
</dbReference>
<feature type="modified residue" description="Phosphohistidine; by HPr" evidence="7">
    <location>
        <position position="75"/>
    </location>
</feature>
<dbReference type="InterPro" id="IPR003188">
    <property type="entry name" value="PTS_IIA_lac/cel"/>
</dbReference>
<evidence type="ECO:0000256" key="2">
    <source>
        <dbReference type="ARBA" id="ARBA00022597"/>
    </source>
</evidence>
<evidence type="ECO:0000256" key="5">
    <source>
        <dbReference type="PIRSR" id="PIRSR000699-1"/>
    </source>
</evidence>
<keyword evidence="1" id="KW-0813">Transport</keyword>
<dbReference type="InterPro" id="IPR036542">
    <property type="entry name" value="PTS_IIA_lac/cel_sf"/>
</dbReference>
<keyword evidence="6" id="KW-0479">Metal-binding</keyword>
<dbReference type="Proteomes" id="UP001142078">
    <property type="component" value="Unassembled WGS sequence"/>
</dbReference>
<evidence type="ECO:0000313" key="8">
    <source>
        <dbReference type="EMBL" id="MCR2044412.1"/>
    </source>
</evidence>
<reference evidence="8" key="1">
    <citation type="submission" date="2022-07" db="EMBL/GenBank/DDBJ databases">
        <title>Enhanced cultured diversity of the mouse gut microbiota enables custom-made synthetic communities.</title>
        <authorList>
            <person name="Afrizal A."/>
        </authorList>
    </citation>
    <scope>NUCLEOTIDE SEQUENCE</scope>
    <source>
        <strain evidence="8">DSM 29482</strain>
    </source>
</reference>
<protein>
    <submittedName>
        <fullName evidence="8">PTS lactose/cellobiose transporter subunit IIA</fullName>
    </submittedName>
</protein>
<keyword evidence="3" id="KW-0808">Transferase</keyword>
<dbReference type="GO" id="GO:0046872">
    <property type="term" value="F:metal ion binding"/>
    <property type="evidence" value="ECO:0007669"/>
    <property type="project" value="UniProtKB-KW"/>
</dbReference>
<dbReference type="PANTHER" id="PTHR34382">
    <property type="entry name" value="PTS SYSTEM N,N'-DIACETYLCHITOBIOSE-SPECIFIC EIIA COMPONENT"/>
    <property type="match status" value="1"/>
</dbReference>
<dbReference type="OrthoDB" id="389577at2"/>
<dbReference type="PIRSF" id="PIRSF000699">
    <property type="entry name" value="PTS_IILac_III"/>
    <property type="match status" value="1"/>
</dbReference>
<comment type="cofactor">
    <cofactor evidence="6">
        <name>Mg(2+)</name>
        <dbReference type="ChEBI" id="CHEBI:18420"/>
    </cofactor>
    <text evidence="6">Binds 1 Mg(2+) ion per trimer.</text>
</comment>
<evidence type="ECO:0000256" key="6">
    <source>
        <dbReference type="PIRSR" id="PIRSR000699-2"/>
    </source>
</evidence>
<dbReference type="Gene3D" id="1.20.58.80">
    <property type="entry name" value="Phosphotransferase system, lactose/cellobiose-type IIA subunit"/>
    <property type="match status" value="1"/>
</dbReference>
<evidence type="ECO:0000256" key="4">
    <source>
        <dbReference type="ARBA" id="ARBA00022683"/>
    </source>
</evidence>
<dbReference type="PANTHER" id="PTHR34382:SF7">
    <property type="entry name" value="PTS SYSTEM N,N'-DIACETYLCHITOBIOSE-SPECIFIC EIIA COMPONENT"/>
    <property type="match status" value="1"/>
</dbReference>
<keyword evidence="4" id="KW-0598">Phosphotransferase system</keyword>
<feature type="active site" description="Tele-phosphohistidine intermediate" evidence="5">
    <location>
        <position position="75"/>
    </location>
</feature>
<accession>A0A9X2MJP7</accession>
<evidence type="ECO:0000256" key="3">
    <source>
        <dbReference type="ARBA" id="ARBA00022679"/>
    </source>
</evidence>
<name>A0A9X2MJP7_9FIRM</name>
<dbReference type="AlphaFoldDB" id="A0A9X2MJP7"/>
<dbReference type="GO" id="GO:0016740">
    <property type="term" value="F:transferase activity"/>
    <property type="evidence" value="ECO:0007669"/>
    <property type="project" value="UniProtKB-KW"/>
</dbReference>
<dbReference type="EMBL" id="JANJZL010000006">
    <property type="protein sequence ID" value="MCR2044412.1"/>
    <property type="molecule type" value="Genomic_DNA"/>
</dbReference>
<dbReference type="GO" id="GO:0009401">
    <property type="term" value="P:phosphoenolpyruvate-dependent sugar phosphotransferase system"/>
    <property type="evidence" value="ECO:0007669"/>
    <property type="project" value="UniProtKB-KW"/>
</dbReference>
<organism evidence="8 9">
    <name type="scientific">Anaerosalibacter massiliensis</name>
    <dbReference type="NCBI Taxonomy" id="1347392"/>
    <lineage>
        <taxon>Bacteria</taxon>
        <taxon>Bacillati</taxon>
        <taxon>Bacillota</taxon>
        <taxon>Tissierellia</taxon>
        <taxon>Tissierellales</taxon>
        <taxon>Sporanaerobacteraceae</taxon>
        <taxon>Anaerosalibacter</taxon>
    </lineage>
</organism>
<evidence type="ECO:0000313" key="9">
    <source>
        <dbReference type="Proteomes" id="UP001142078"/>
    </source>
</evidence>
<keyword evidence="2" id="KW-0762">Sugar transport</keyword>
<feature type="binding site" evidence="6">
    <location>
        <position position="78"/>
    </location>
    <ligand>
        <name>Mg(2+)</name>
        <dbReference type="ChEBI" id="CHEBI:18420"/>
        <note>ligand shared between all trimeric partners</note>
    </ligand>
</feature>
<evidence type="ECO:0000256" key="1">
    <source>
        <dbReference type="ARBA" id="ARBA00022448"/>
    </source>
</evidence>
<dbReference type="SUPFAM" id="SSF46973">
    <property type="entry name" value="Enzyme IIa from lactose specific PTS, IIa-lac"/>
    <property type="match status" value="1"/>
</dbReference>
<evidence type="ECO:0000256" key="7">
    <source>
        <dbReference type="PROSITE-ProRule" id="PRU00418"/>
    </source>
</evidence>
<dbReference type="Pfam" id="PF02255">
    <property type="entry name" value="PTS_IIA"/>
    <property type="match status" value="1"/>
</dbReference>
<sequence length="102" mass="11701">MNTNEIAFQLIMHSGNARSNIMEALKHARNNEFKKVEELMAKSDEELIVAHKIQTNLVQSEARGERNEVSIILVHAQDHLMTALLARDLANEIIDLRKTNRR</sequence>
<keyword evidence="6" id="KW-0460">Magnesium</keyword>
<keyword evidence="9" id="KW-1185">Reference proteome</keyword>